<reference evidence="1 2" key="1">
    <citation type="submission" date="2006-01" db="EMBL/GenBank/DDBJ databases">
        <authorList>
            <person name="Brettar I."/>
            <person name="Hofle M."/>
            <person name="Ferriera S."/>
            <person name="Johnson J."/>
            <person name="Kravitz S."/>
            <person name="Halpern A."/>
            <person name="Remington K."/>
            <person name="Beeson K."/>
            <person name="Tran B."/>
            <person name="Rogers Y.-H."/>
            <person name="Friedman R."/>
            <person name="Venter J.C."/>
        </authorList>
    </citation>
    <scope>NUCLEOTIDE SEQUENCE [LARGE SCALE GENOMIC DNA]</scope>
    <source>
        <strain evidence="1 2">OS145</strain>
    </source>
</reference>
<proteinExistence type="predicted"/>
<comment type="caution">
    <text evidence="1">The sequence shown here is derived from an EMBL/GenBank/DDBJ whole genome shotgun (WGS) entry which is preliminary data.</text>
</comment>
<gene>
    <name evidence="1" type="ORF">OS145_02865</name>
</gene>
<evidence type="ECO:0000313" key="1">
    <source>
        <dbReference type="EMBL" id="EAQ33275.1"/>
    </source>
</evidence>
<sequence length="145" mass="16297">MSSNPFASYNVELPEAYAERIRSYCSTGGKNVSSEIAPFERQVDFWFFAFVLATVEGLDLVKPSKTYNATQAHILSSNSERITYIQAVYLAESESLDGLANPRKVWDFACQRAHAGVPRLIQILSDTDQKPLWNFLDVIDNSVRA</sequence>
<dbReference type="EMBL" id="AAMX01000001">
    <property type="protein sequence ID" value="EAQ33275.1"/>
    <property type="molecule type" value="Genomic_DNA"/>
</dbReference>
<protein>
    <submittedName>
        <fullName evidence="1">Uncharacterized protein</fullName>
    </submittedName>
</protein>
<dbReference type="Proteomes" id="UP000016543">
    <property type="component" value="Unassembled WGS sequence"/>
</dbReference>
<name>A0ABP2CTS6_9GAMM</name>
<dbReference type="RefSeq" id="WP_006954029.1">
    <property type="nucleotide sequence ID" value="NZ_AAMX01000001.1"/>
</dbReference>
<keyword evidence="2" id="KW-1185">Reference proteome</keyword>
<accession>A0ABP2CTS6</accession>
<organism evidence="1 2">
    <name type="scientific">Idiomarina baltica OS145</name>
    <dbReference type="NCBI Taxonomy" id="314276"/>
    <lineage>
        <taxon>Bacteria</taxon>
        <taxon>Pseudomonadati</taxon>
        <taxon>Pseudomonadota</taxon>
        <taxon>Gammaproteobacteria</taxon>
        <taxon>Alteromonadales</taxon>
        <taxon>Idiomarinaceae</taxon>
        <taxon>Idiomarina</taxon>
    </lineage>
</organism>
<evidence type="ECO:0000313" key="2">
    <source>
        <dbReference type="Proteomes" id="UP000016543"/>
    </source>
</evidence>